<sequence>MLDLYRYLEAGQMNISNLVLSCYHRIGMTDKELLLYLQLSYDAQKGDFFPDLAEVGERMGEKQDTVFQLVQSLISKKVIAIKTQKNAEGKTQDAYDLTLFFQKVAYYFEQVEQQQQQQEKKNDVRELYQRFEKEFSRPLSPIEIETIGMWLNEDKYSVELIQLALREAVLNQAYSLKYIDRILLAWERKNLKTKDQVQKDQLRRREQIQDQTVQEDEQLPEVPLYNWLEPDKNGRG</sequence>
<dbReference type="PROSITE" id="PS51257">
    <property type="entry name" value="PROKAR_LIPOPROTEIN"/>
    <property type="match status" value="1"/>
</dbReference>
<dbReference type="PANTHER" id="PTHR37293">
    <property type="entry name" value="PHAGE REPLICATION PROTEIN-RELATED"/>
    <property type="match status" value="1"/>
</dbReference>
<feature type="domain" description="DnaD N-terminal" evidence="3">
    <location>
        <begin position="15"/>
        <end position="114"/>
    </location>
</feature>
<keyword evidence="5" id="KW-1185">Reference proteome</keyword>
<reference evidence="4 5" key="1">
    <citation type="submission" date="2017-05" db="EMBL/GenBank/DDBJ databases">
        <title>Vagococcus spp. assemblies.</title>
        <authorList>
            <person name="Gulvik C.A."/>
        </authorList>
    </citation>
    <scope>NUCLEOTIDE SEQUENCE [LARGE SCALE GENOMIC DNA]</scope>
    <source>
        <strain evidence="4 5">LMG 24798</strain>
    </source>
</reference>
<dbReference type="SUPFAM" id="SSF158499">
    <property type="entry name" value="DnaD domain-like"/>
    <property type="match status" value="1"/>
</dbReference>
<evidence type="ECO:0000256" key="1">
    <source>
        <dbReference type="ARBA" id="ARBA00093462"/>
    </source>
</evidence>
<protein>
    <submittedName>
        <fullName evidence="4">DNA replication protein DnaD</fullName>
    </submittedName>
</protein>
<dbReference type="AlphaFoldDB" id="A0A430AS72"/>
<proteinExistence type="inferred from homology"/>
<dbReference type="RefSeq" id="WP_126814057.1">
    <property type="nucleotide sequence ID" value="NZ_NGKC01000010.1"/>
</dbReference>
<gene>
    <name evidence="4" type="ORF">CBF27_09440</name>
</gene>
<evidence type="ECO:0000313" key="4">
    <source>
        <dbReference type="EMBL" id="RSU10908.1"/>
    </source>
</evidence>
<dbReference type="InterPro" id="IPR053162">
    <property type="entry name" value="DnaD"/>
</dbReference>
<dbReference type="InterPro" id="IPR053843">
    <property type="entry name" value="DnaD_N"/>
</dbReference>
<dbReference type="OrthoDB" id="9770238at2"/>
<dbReference type="Proteomes" id="UP000286773">
    <property type="component" value="Unassembled WGS sequence"/>
</dbReference>
<feature type="domain" description="DnaB/C C-terminal" evidence="2">
    <location>
        <begin position="128"/>
        <end position="200"/>
    </location>
</feature>
<dbReference type="PANTHER" id="PTHR37293:SF6">
    <property type="entry name" value="DNA REPLICATION PROTEIN DNAD"/>
    <property type="match status" value="1"/>
</dbReference>
<organism evidence="4 5">
    <name type="scientific">Vagococcus acidifermentans</name>
    <dbReference type="NCBI Taxonomy" id="564710"/>
    <lineage>
        <taxon>Bacteria</taxon>
        <taxon>Bacillati</taxon>
        <taxon>Bacillota</taxon>
        <taxon>Bacilli</taxon>
        <taxon>Lactobacillales</taxon>
        <taxon>Enterococcaceae</taxon>
        <taxon>Vagococcus</taxon>
    </lineage>
</organism>
<dbReference type="Pfam" id="PF21984">
    <property type="entry name" value="DnaD_N"/>
    <property type="match status" value="1"/>
</dbReference>
<dbReference type="NCBIfam" id="TIGR01446">
    <property type="entry name" value="DnaD_dom"/>
    <property type="match status" value="1"/>
</dbReference>
<comment type="caution">
    <text evidence="4">The sequence shown here is derived from an EMBL/GenBank/DDBJ whole genome shotgun (WGS) entry which is preliminary data.</text>
</comment>
<dbReference type="Gene3D" id="1.10.10.10">
    <property type="entry name" value="Winged helix-like DNA-binding domain superfamily/Winged helix DNA-binding domain"/>
    <property type="match status" value="1"/>
</dbReference>
<evidence type="ECO:0000259" key="2">
    <source>
        <dbReference type="Pfam" id="PF07261"/>
    </source>
</evidence>
<comment type="similarity">
    <text evidence="1">Belongs to the DnaB/DnaD family.</text>
</comment>
<dbReference type="EMBL" id="NGKC01000010">
    <property type="protein sequence ID" value="RSU10908.1"/>
    <property type="molecule type" value="Genomic_DNA"/>
</dbReference>
<dbReference type="Gene3D" id="1.10.10.630">
    <property type="entry name" value="DnaD domain-like"/>
    <property type="match status" value="1"/>
</dbReference>
<name>A0A430AS72_9ENTE</name>
<evidence type="ECO:0000259" key="3">
    <source>
        <dbReference type="Pfam" id="PF21984"/>
    </source>
</evidence>
<evidence type="ECO:0000313" key="5">
    <source>
        <dbReference type="Proteomes" id="UP000286773"/>
    </source>
</evidence>
<dbReference type="Pfam" id="PF07261">
    <property type="entry name" value="DnaB_2"/>
    <property type="match status" value="1"/>
</dbReference>
<dbReference type="InterPro" id="IPR036388">
    <property type="entry name" value="WH-like_DNA-bd_sf"/>
</dbReference>
<dbReference type="InterPro" id="IPR034829">
    <property type="entry name" value="DnaD-like_sf"/>
</dbReference>
<dbReference type="InterPro" id="IPR006343">
    <property type="entry name" value="DnaB/C_C"/>
</dbReference>
<accession>A0A430AS72</accession>